<gene>
    <name evidence="2" type="ORF">FB465_1825</name>
</gene>
<name>A0A561EMI7_9ACTN</name>
<evidence type="ECO:0000313" key="3">
    <source>
        <dbReference type="Proteomes" id="UP000318416"/>
    </source>
</evidence>
<sequence length="88" mass="9693">MGGQGRLSAPEELVPVGGDSSVMNGSWPDRVRMAQSNAMNRGNPDIMVRLDDRQLGRPAAPGHITEELAWTRRPSPKEPRRVPPDLPR</sequence>
<reference evidence="2 3" key="1">
    <citation type="submission" date="2019-06" db="EMBL/GenBank/DDBJ databases">
        <title>Sequencing the genomes of 1000 actinobacteria strains.</title>
        <authorList>
            <person name="Klenk H.-P."/>
        </authorList>
    </citation>
    <scope>NUCLEOTIDE SEQUENCE [LARGE SCALE GENOMIC DNA]</scope>
    <source>
        <strain evidence="2 3">DSM 41649</strain>
    </source>
</reference>
<keyword evidence="3" id="KW-1185">Reference proteome</keyword>
<accession>A0A561EMI7</accession>
<dbReference type="EMBL" id="VIVR01000001">
    <property type="protein sequence ID" value="TWE16833.1"/>
    <property type="molecule type" value="Genomic_DNA"/>
</dbReference>
<protein>
    <submittedName>
        <fullName evidence="2">Uncharacterized protein</fullName>
    </submittedName>
</protein>
<proteinExistence type="predicted"/>
<evidence type="ECO:0000313" key="2">
    <source>
        <dbReference type="EMBL" id="TWE16833.1"/>
    </source>
</evidence>
<feature type="region of interest" description="Disordered" evidence="1">
    <location>
        <begin position="1"/>
        <end position="27"/>
    </location>
</feature>
<dbReference type="AlphaFoldDB" id="A0A561EMI7"/>
<dbReference type="Proteomes" id="UP000318416">
    <property type="component" value="Unassembled WGS sequence"/>
</dbReference>
<organism evidence="2 3">
    <name type="scientific">Kitasatospora atroaurantiaca</name>
    <dbReference type="NCBI Taxonomy" id="285545"/>
    <lineage>
        <taxon>Bacteria</taxon>
        <taxon>Bacillati</taxon>
        <taxon>Actinomycetota</taxon>
        <taxon>Actinomycetes</taxon>
        <taxon>Kitasatosporales</taxon>
        <taxon>Streptomycetaceae</taxon>
        <taxon>Kitasatospora</taxon>
    </lineage>
</organism>
<evidence type="ECO:0000256" key="1">
    <source>
        <dbReference type="SAM" id="MobiDB-lite"/>
    </source>
</evidence>
<comment type="caution">
    <text evidence="2">The sequence shown here is derived from an EMBL/GenBank/DDBJ whole genome shotgun (WGS) entry which is preliminary data.</text>
</comment>